<name>A0A1M6EQI1_9CLOT</name>
<dbReference type="RefSeq" id="WP_073005424.1">
    <property type="nucleotide sequence ID" value="NZ_FQZO01000002.1"/>
</dbReference>
<dbReference type="STRING" id="1121298.SAMN05444401_1658"/>
<organism evidence="3 4">
    <name type="scientific">Clostridium amylolyticum</name>
    <dbReference type="NCBI Taxonomy" id="1121298"/>
    <lineage>
        <taxon>Bacteria</taxon>
        <taxon>Bacillati</taxon>
        <taxon>Bacillota</taxon>
        <taxon>Clostridia</taxon>
        <taxon>Eubacteriales</taxon>
        <taxon>Clostridiaceae</taxon>
        <taxon>Clostridium</taxon>
    </lineage>
</organism>
<dbReference type="Proteomes" id="UP000184080">
    <property type="component" value="Unassembled WGS sequence"/>
</dbReference>
<feature type="chain" id="PRO_5039274982" evidence="1">
    <location>
        <begin position="20"/>
        <end position="144"/>
    </location>
</feature>
<evidence type="ECO:0000313" key="3">
    <source>
        <dbReference type="EMBL" id="SHI87696.1"/>
    </source>
</evidence>
<dbReference type="GO" id="GO:0010181">
    <property type="term" value="F:FMN binding"/>
    <property type="evidence" value="ECO:0007669"/>
    <property type="project" value="InterPro"/>
</dbReference>
<gene>
    <name evidence="3" type="ORF">SAMN05444401_1658</name>
</gene>
<keyword evidence="1" id="KW-0732">Signal</keyword>
<dbReference type="AlphaFoldDB" id="A0A1M6EQI1"/>
<dbReference type="Gene3D" id="3.90.1010.20">
    <property type="match status" value="1"/>
</dbReference>
<sequence length="144" mass="16094">MKKILSAALAIFLTFSLSACTKTAKKSDENKGTTTGKYKDGTYTGKGDPWQYGSEEAIVEIKDSKITSIILKRLDKEGKEVNYEDWRGQEVGGKVYPNLKQYRMDMSKKMLEKQSADVDTITGATVSTKNWKVAVQRALDQAKK</sequence>
<dbReference type="OrthoDB" id="1730278at2"/>
<evidence type="ECO:0000259" key="2">
    <source>
        <dbReference type="SMART" id="SM00900"/>
    </source>
</evidence>
<feature type="domain" description="FMN-binding" evidence="2">
    <location>
        <begin position="51"/>
        <end position="142"/>
    </location>
</feature>
<feature type="signal peptide" evidence="1">
    <location>
        <begin position="1"/>
        <end position="19"/>
    </location>
</feature>
<dbReference type="EMBL" id="FQZO01000002">
    <property type="protein sequence ID" value="SHI87696.1"/>
    <property type="molecule type" value="Genomic_DNA"/>
</dbReference>
<proteinExistence type="predicted"/>
<dbReference type="PROSITE" id="PS51257">
    <property type="entry name" value="PROKAR_LIPOPROTEIN"/>
    <property type="match status" value="1"/>
</dbReference>
<evidence type="ECO:0000313" key="4">
    <source>
        <dbReference type="Proteomes" id="UP000184080"/>
    </source>
</evidence>
<evidence type="ECO:0000256" key="1">
    <source>
        <dbReference type="SAM" id="SignalP"/>
    </source>
</evidence>
<dbReference type="Pfam" id="PF04205">
    <property type="entry name" value="FMN_bind"/>
    <property type="match status" value="1"/>
</dbReference>
<dbReference type="InterPro" id="IPR007329">
    <property type="entry name" value="FMN-bd"/>
</dbReference>
<dbReference type="SMART" id="SM00900">
    <property type="entry name" value="FMN_bind"/>
    <property type="match status" value="1"/>
</dbReference>
<dbReference type="GO" id="GO:0016020">
    <property type="term" value="C:membrane"/>
    <property type="evidence" value="ECO:0007669"/>
    <property type="project" value="InterPro"/>
</dbReference>
<protein>
    <submittedName>
        <fullName evidence="3">FMN-binding domain-containing protein</fullName>
    </submittedName>
</protein>
<accession>A0A1M6EQI1</accession>
<reference evidence="3 4" key="1">
    <citation type="submission" date="2016-11" db="EMBL/GenBank/DDBJ databases">
        <authorList>
            <person name="Jaros S."/>
            <person name="Januszkiewicz K."/>
            <person name="Wedrychowicz H."/>
        </authorList>
    </citation>
    <scope>NUCLEOTIDE SEQUENCE [LARGE SCALE GENOMIC DNA]</scope>
    <source>
        <strain evidence="3 4">DSM 21864</strain>
    </source>
</reference>
<keyword evidence="4" id="KW-1185">Reference proteome</keyword>